<name>A0A2J6SAP2_HYAVF</name>
<evidence type="ECO:0000259" key="2">
    <source>
        <dbReference type="Pfam" id="PF09994"/>
    </source>
</evidence>
<dbReference type="Pfam" id="PF09994">
    <property type="entry name" value="T6SS_Tle1-like_cat"/>
    <property type="match status" value="1"/>
</dbReference>
<dbReference type="PANTHER" id="PTHR33840">
    <property type="match status" value="1"/>
</dbReference>
<gene>
    <name evidence="3" type="ORF">L207DRAFT_628415</name>
</gene>
<dbReference type="OrthoDB" id="3162439at2759"/>
<reference evidence="3 4" key="1">
    <citation type="submission" date="2016-04" db="EMBL/GenBank/DDBJ databases">
        <title>A degradative enzymes factory behind the ericoid mycorrhizal symbiosis.</title>
        <authorList>
            <consortium name="DOE Joint Genome Institute"/>
            <person name="Martino E."/>
            <person name="Morin E."/>
            <person name="Grelet G."/>
            <person name="Kuo A."/>
            <person name="Kohler A."/>
            <person name="Daghino S."/>
            <person name="Barry K."/>
            <person name="Choi C."/>
            <person name="Cichocki N."/>
            <person name="Clum A."/>
            <person name="Copeland A."/>
            <person name="Hainaut M."/>
            <person name="Haridas S."/>
            <person name="Labutti K."/>
            <person name="Lindquist E."/>
            <person name="Lipzen A."/>
            <person name="Khouja H.-R."/>
            <person name="Murat C."/>
            <person name="Ohm R."/>
            <person name="Olson A."/>
            <person name="Spatafora J."/>
            <person name="Veneault-Fourrey C."/>
            <person name="Henrissat B."/>
            <person name="Grigoriev I."/>
            <person name="Martin F."/>
            <person name="Perotto S."/>
        </authorList>
    </citation>
    <scope>NUCLEOTIDE SEQUENCE [LARGE SCALE GENOMIC DNA]</scope>
    <source>
        <strain evidence="3 4">F</strain>
    </source>
</reference>
<evidence type="ECO:0000313" key="3">
    <source>
        <dbReference type="EMBL" id="PMD47839.1"/>
    </source>
</evidence>
<keyword evidence="4" id="KW-1185">Reference proteome</keyword>
<organism evidence="3 4">
    <name type="scientific">Hyaloscypha variabilis (strain UAMH 11265 / GT02V1 / F)</name>
    <name type="common">Meliniomyces variabilis</name>
    <dbReference type="NCBI Taxonomy" id="1149755"/>
    <lineage>
        <taxon>Eukaryota</taxon>
        <taxon>Fungi</taxon>
        <taxon>Dikarya</taxon>
        <taxon>Ascomycota</taxon>
        <taxon>Pezizomycotina</taxon>
        <taxon>Leotiomycetes</taxon>
        <taxon>Helotiales</taxon>
        <taxon>Hyaloscyphaceae</taxon>
        <taxon>Hyaloscypha</taxon>
        <taxon>Hyaloscypha variabilis</taxon>
    </lineage>
</organism>
<feature type="domain" description="T6SS Phospholipase effector Tle1-like catalytic" evidence="2">
    <location>
        <begin position="12"/>
        <end position="294"/>
    </location>
</feature>
<dbReference type="AlphaFoldDB" id="A0A2J6SAP2"/>
<dbReference type="STRING" id="1149755.A0A2J6SAP2"/>
<evidence type="ECO:0000313" key="4">
    <source>
        <dbReference type="Proteomes" id="UP000235786"/>
    </source>
</evidence>
<evidence type="ECO:0000256" key="1">
    <source>
        <dbReference type="SAM" id="MobiDB-lite"/>
    </source>
</evidence>
<dbReference type="Proteomes" id="UP000235786">
    <property type="component" value="Unassembled WGS sequence"/>
</dbReference>
<dbReference type="EMBL" id="KZ613938">
    <property type="protein sequence ID" value="PMD47839.1"/>
    <property type="molecule type" value="Genomic_DNA"/>
</dbReference>
<dbReference type="PANTHER" id="PTHR33840:SF2">
    <property type="entry name" value="TLE1 PHOSPHOLIPASE DOMAIN-CONTAINING PROTEIN"/>
    <property type="match status" value="1"/>
</dbReference>
<feature type="region of interest" description="Disordered" evidence="1">
    <location>
        <begin position="397"/>
        <end position="432"/>
    </location>
</feature>
<proteinExistence type="predicted"/>
<dbReference type="InterPro" id="IPR018712">
    <property type="entry name" value="Tle1-like_cat"/>
</dbReference>
<protein>
    <recommendedName>
        <fullName evidence="2">T6SS Phospholipase effector Tle1-like catalytic domain-containing protein</fullName>
    </recommendedName>
</protein>
<sequence>MAEIHDATEKARRLVLCFDGTDNKFSGDETDTNIVKIYELLNRECPEQYHYYQPGIGTYIPGKLENKAAGGIQQYRDAMFGTYFVNHVIGGYQFLLRYYKPGDKIYIFGFSRGAYTARFLSEMINNIGLLSMGNEEMIAFAWETFSDYQRTAGGSAEKTYMDNFKSSFCRKGVKVYFLGLFDCVNSVLAFSSKLPMPHHVPDDELPATYVRHAMSIHERRGAFQPVLFDPEPDPEPKPPTPVDPTTIDAQGRKYLIELWFAGNHGDVGGGWESYTNNKKKYLLSDIPLTWMIEQVKDIDRETKTDTNILQWNNDLSPMSFRSGNWEAVRTHAQSQIDAWNLDTVETEEEQKEKAIAIRASLHDVLQWNTQGPKTWQSKLLWLGIWWITEAIGLPRWAPGPRTGNPPAKHWRRTTKRNWGQPRPIPENSKKHWSVARLRACQTTGAEALQWMDGNDQNKNFIEVDIKKELQESFIKKDAQTNGV</sequence>
<accession>A0A2J6SAP2</accession>